<dbReference type="InterPro" id="IPR024232">
    <property type="entry name" value="SpoIIIAH"/>
</dbReference>
<reference evidence="1" key="2">
    <citation type="submission" date="2021-09" db="EMBL/GenBank/DDBJ databases">
        <authorList>
            <person name="Gilroy R."/>
        </authorList>
    </citation>
    <scope>NUCLEOTIDE SEQUENCE</scope>
    <source>
        <strain evidence="1">ChiBcec21-2208</strain>
    </source>
</reference>
<dbReference type="AlphaFoldDB" id="A0A921IMR1"/>
<organism evidence="1 2">
    <name type="scientific">Subdoligranulum variabile</name>
    <dbReference type="NCBI Taxonomy" id="214851"/>
    <lineage>
        <taxon>Bacteria</taxon>
        <taxon>Bacillati</taxon>
        <taxon>Bacillota</taxon>
        <taxon>Clostridia</taxon>
        <taxon>Eubacteriales</taxon>
        <taxon>Oscillospiraceae</taxon>
        <taxon>Subdoligranulum</taxon>
    </lineage>
</organism>
<name>A0A921IMR1_9FIRM</name>
<reference evidence="1" key="1">
    <citation type="journal article" date="2021" name="PeerJ">
        <title>Extensive microbial diversity within the chicken gut microbiome revealed by metagenomics and culture.</title>
        <authorList>
            <person name="Gilroy R."/>
            <person name="Ravi A."/>
            <person name="Getino M."/>
            <person name="Pursley I."/>
            <person name="Horton D.L."/>
            <person name="Alikhan N.F."/>
            <person name="Baker D."/>
            <person name="Gharbi K."/>
            <person name="Hall N."/>
            <person name="Watson M."/>
            <person name="Adriaenssens E.M."/>
            <person name="Foster-Nyarko E."/>
            <person name="Jarju S."/>
            <person name="Secka A."/>
            <person name="Antonio M."/>
            <person name="Oren A."/>
            <person name="Chaudhuri R.R."/>
            <person name="La Ragione R."/>
            <person name="Hildebrand F."/>
            <person name="Pallen M.J."/>
        </authorList>
    </citation>
    <scope>NUCLEOTIDE SEQUENCE</scope>
    <source>
        <strain evidence="1">ChiBcec21-2208</strain>
    </source>
</reference>
<evidence type="ECO:0000313" key="1">
    <source>
        <dbReference type="EMBL" id="HJG29433.1"/>
    </source>
</evidence>
<dbReference type="Proteomes" id="UP000782880">
    <property type="component" value="Unassembled WGS sequence"/>
</dbReference>
<sequence length="220" mass="23535">MKQNASNGKQKKNRNATAAVMVLALGAAVYLNWSFAKEAPQDLTVTTDTPSAAVETAASAETTAVLDPLEEAVDAAASAAEEEQVNKNYGEAQMVSVLQDSGTEFFEEARLSRSKARDEALEALNDALKDTTVSDAEKKELTDKLSTQVNNITLETKLETLIKSKGFADCVVNLEGEKANVTVMTENDTLTADEVAKIRDALMGQCTGLDAQDITIVEVK</sequence>
<gene>
    <name evidence="1" type="ORF">K8V20_12415</name>
</gene>
<accession>A0A921IMR1</accession>
<dbReference type="Pfam" id="PF12685">
    <property type="entry name" value="SpoIIIAH"/>
    <property type="match status" value="1"/>
</dbReference>
<dbReference type="InterPro" id="IPR038503">
    <property type="entry name" value="SpoIIIAH_sf"/>
</dbReference>
<comment type="caution">
    <text evidence="1">The sequence shown here is derived from an EMBL/GenBank/DDBJ whole genome shotgun (WGS) entry which is preliminary data.</text>
</comment>
<evidence type="ECO:0000313" key="2">
    <source>
        <dbReference type="Proteomes" id="UP000782880"/>
    </source>
</evidence>
<dbReference type="Gene3D" id="1.10.287.4300">
    <property type="entry name" value="Stage III sporulation protein AH-like"/>
    <property type="match status" value="1"/>
</dbReference>
<protein>
    <submittedName>
        <fullName evidence="1">SpoIIIAH-like family protein</fullName>
    </submittedName>
</protein>
<proteinExistence type="predicted"/>
<dbReference type="EMBL" id="DYVE01000318">
    <property type="protein sequence ID" value="HJG29433.1"/>
    <property type="molecule type" value="Genomic_DNA"/>
</dbReference>